<comment type="caution">
    <text evidence="2">The sequence shown here is derived from an EMBL/GenBank/DDBJ whole genome shotgun (WGS) entry which is preliminary data.</text>
</comment>
<evidence type="ECO:0000313" key="2">
    <source>
        <dbReference type="EMBL" id="PNF23277.1"/>
    </source>
</evidence>
<organism evidence="2 3">
    <name type="scientific">Cryptotermes secundus</name>
    <dbReference type="NCBI Taxonomy" id="105785"/>
    <lineage>
        <taxon>Eukaryota</taxon>
        <taxon>Metazoa</taxon>
        <taxon>Ecdysozoa</taxon>
        <taxon>Arthropoda</taxon>
        <taxon>Hexapoda</taxon>
        <taxon>Insecta</taxon>
        <taxon>Pterygota</taxon>
        <taxon>Neoptera</taxon>
        <taxon>Polyneoptera</taxon>
        <taxon>Dictyoptera</taxon>
        <taxon>Blattodea</taxon>
        <taxon>Blattoidea</taxon>
        <taxon>Termitoidae</taxon>
        <taxon>Kalotermitidae</taxon>
        <taxon>Cryptotermitinae</taxon>
        <taxon>Cryptotermes</taxon>
    </lineage>
</organism>
<protein>
    <submittedName>
        <fullName evidence="2">Uncharacterized protein</fullName>
    </submittedName>
</protein>
<dbReference type="EMBL" id="NEVH01018421">
    <property type="protein sequence ID" value="PNF23277.1"/>
    <property type="molecule type" value="Genomic_DNA"/>
</dbReference>
<feature type="region of interest" description="Disordered" evidence="1">
    <location>
        <begin position="94"/>
        <end position="128"/>
    </location>
</feature>
<name>A0A2J7Q3X8_9NEOP</name>
<accession>A0A2J7Q3X8</accession>
<gene>
    <name evidence="2" type="ORF">B7P43_G17177</name>
</gene>
<dbReference type="AlphaFoldDB" id="A0A2J7Q3X8"/>
<evidence type="ECO:0000313" key="3">
    <source>
        <dbReference type="Proteomes" id="UP000235965"/>
    </source>
</evidence>
<dbReference type="Proteomes" id="UP000235965">
    <property type="component" value="Unassembled WGS sequence"/>
</dbReference>
<dbReference type="InParanoid" id="A0A2J7Q3X8"/>
<proteinExistence type="predicted"/>
<sequence>MKKNRCTVQDVTLSPDAKKKTRSHLYTGATRHPCMMTPFHSWGSSYLPAENTLSKQSSLVSCHAETGHTCAEVLPSGELVEPPSPFLRHHHHITLGRSRADKSGREAQLLAANSRPTGVRRSNSSSET</sequence>
<feature type="compositionally biased region" description="Polar residues" evidence="1">
    <location>
        <begin position="114"/>
        <end position="128"/>
    </location>
</feature>
<keyword evidence="3" id="KW-1185">Reference proteome</keyword>
<evidence type="ECO:0000256" key="1">
    <source>
        <dbReference type="SAM" id="MobiDB-lite"/>
    </source>
</evidence>
<reference evidence="2" key="1">
    <citation type="submission" date="2017-12" db="EMBL/GenBank/DDBJ databases">
        <title>Hemimetabolous genomes reveal molecular basis of termite eusociality.</title>
        <authorList>
            <person name="Harrison M.C."/>
            <person name="Jongepier E."/>
            <person name="Robertson H.M."/>
            <person name="Arning N."/>
            <person name="Bitard-Feildel T."/>
            <person name="Chao H."/>
            <person name="Childers C.P."/>
            <person name="Dinh H."/>
            <person name="Doddapaneni H."/>
            <person name="Dugan S."/>
            <person name="Gowin J."/>
            <person name="Greiner C."/>
            <person name="Han Y."/>
            <person name="Hu H."/>
            <person name="Hughes D.S.T."/>
            <person name="Huylmans A.-K."/>
            <person name="Kemena C."/>
            <person name="Kremer L.P.M."/>
            <person name="Lee S.L."/>
            <person name="Lopez-Ezquerra A."/>
            <person name="Mallet L."/>
            <person name="Monroy-Kuhn J.M."/>
            <person name="Moser A."/>
            <person name="Murali S.C."/>
            <person name="Muzny D.M."/>
            <person name="Otani S."/>
            <person name="Piulachs M.-D."/>
            <person name="Poelchau M."/>
            <person name="Qu J."/>
            <person name="Schaub F."/>
            <person name="Wada-Katsumata A."/>
            <person name="Worley K.C."/>
            <person name="Xie Q."/>
            <person name="Ylla G."/>
            <person name="Poulsen M."/>
            <person name="Gibbs R.A."/>
            <person name="Schal C."/>
            <person name="Richards S."/>
            <person name="Belles X."/>
            <person name="Korb J."/>
            <person name="Bornberg-Bauer E."/>
        </authorList>
    </citation>
    <scope>NUCLEOTIDE SEQUENCE [LARGE SCALE GENOMIC DNA]</scope>
    <source>
        <tissue evidence="2">Whole body</tissue>
    </source>
</reference>